<dbReference type="Gene3D" id="2.30.30.40">
    <property type="entry name" value="SH3 Domains"/>
    <property type="match status" value="1"/>
</dbReference>
<organism evidence="3">
    <name type="scientific">Siphoviridae sp. ctsBB38</name>
    <dbReference type="NCBI Taxonomy" id="2826482"/>
    <lineage>
        <taxon>Viruses</taxon>
        <taxon>Duplodnaviria</taxon>
        <taxon>Heunggongvirae</taxon>
        <taxon>Uroviricota</taxon>
        <taxon>Caudoviricetes</taxon>
    </lineage>
</organism>
<dbReference type="InterPro" id="IPR003646">
    <property type="entry name" value="SH3-like_bac-type"/>
</dbReference>
<protein>
    <submittedName>
        <fullName evidence="3">Distal tail protein</fullName>
    </submittedName>
</protein>
<sequence length="735" mass="81691">MYNYFNFNGNQINDLAIVTSIEKPYIPEKSIDTINVSSRDGEIFDGAKYDPISIPISLAVIGDTEDDYKTRVQCLHDILNTKQEVPIKFCENITIYGMLKGALKVKKKNSMSGYADIELICHTPYSYSDNVQAYNAEDGQQTVVVENNGELATLPYVSIGFGADAHFAQVQNNKTGEKILVGDYPQLQLSTTKSEQTLILHDPCTSVGTLIQSGANINAGRGTDGSFTISSGGESFILSELGNSSEKIKGACARIALSKNIDDFKVMVRMQCRSSGKNGDPNNFLSEQEKVKETVVSGTKTKYYEVNANGLNYRTGPGTNYTSKGIIPKGTKLTEVTIQNGWAKIKYKTKTYYVYAKYLTQKIKDNSESTVQEFTVANMWLTPSKTLTGASCVVYTKPDLGSKVECTIPYGNVLRIIQRTYTYTYTDSNNSKQTVKFYRIYKPWKDKNGKNHYGYINVDNLKGAAGMDTSVDYTNDPAYADHKTGIAEVYGFDINGTQIFRLYLGDINPYFEYNQAEVSVSKKSILITSNDNPKEKTDKTVDADGKTVTNHYMSGQYGSWNDANAYFTLTRKKTGQYYVYSAQVQKNDDGTFTQSVSANNKRSSEYSTEPLSYLAIYIGTMADKLENACGVGISDIKVYELNPESEEISNIKYFKAGDKVDLDFENGDCYVNNELRNDLVDIGSSYFRVNEGETTLQVVSDDTSASLGVLIREKWLGVVDEDRSTPAENLNLTSE</sequence>
<name>A0A8S5MWY3_9CAUD</name>
<dbReference type="InterPro" id="IPR008841">
    <property type="entry name" value="Siphovirus-type_tail_N"/>
</dbReference>
<dbReference type="Gene3D" id="2.60.120.860">
    <property type="match status" value="1"/>
</dbReference>
<evidence type="ECO:0000313" key="3">
    <source>
        <dbReference type="EMBL" id="DAD86411.1"/>
    </source>
</evidence>
<dbReference type="Gene3D" id="2.40.30.200">
    <property type="match status" value="1"/>
</dbReference>
<evidence type="ECO:0000256" key="1">
    <source>
        <dbReference type="ARBA" id="ARBA00007553"/>
    </source>
</evidence>
<dbReference type="Pfam" id="PF22768">
    <property type="entry name" value="SPP1_Dit"/>
    <property type="match status" value="1"/>
</dbReference>
<dbReference type="SMART" id="SM00287">
    <property type="entry name" value="SH3b"/>
    <property type="match status" value="1"/>
</dbReference>
<accession>A0A8S5MWY3</accession>
<dbReference type="InterPro" id="IPR054738">
    <property type="entry name" value="Siphovirus-type_tail_C"/>
</dbReference>
<dbReference type="EMBL" id="BK014999">
    <property type="protein sequence ID" value="DAD86411.1"/>
    <property type="molecule type" value="Genomic_DNA"/>
</dbReference>
<evidence type="ECO:0000259" key="2">
    <source>
        <dbReference type="PROSITE" id="PS51781"/>
    </source>
</evidence>
<comment type="similarity">
    <text evidence="1">Belongs to the N-acetylmuramoyl-L-alanine amidase 2 family.</text>
</comment>
<dbReference type="NCBIfam" id="TIGR01633">
    <property type="entry name" value="phi3626_gp14_N"/>
    <property type="match status" value="1"/>
</dbReference>
<dbReference type="PROSITE" id="PS51781">
    <property type="entry name" value="SH3B"/>
    <property type="match status" value="1"/>
</dbReference>
<dbReference type="Pfam" id="PF05709">
    <property type="entry name" value="Sipho_tail"/>
    <property type="match status" value="1"/>
</dbReference>
<dbReference type="InterPro" id="IPR006520">
    <property type="entry name" value="Dit_BPSPP_N"/>
</dbReference>
<proteinExistence type="inferred from homology"/>
<reference evidence="3" key="1">
    <citation type="journal article" date="2021" name="Proc. Natl. Acad. Sci. U.S.A.">
        <title>A Catalog of Tens of Thousands of Viruses from Human Metagenomes Reveals Hidden Associations with Chronic Diseases.</title>
        <authorList>
            <person name="Tisza M.J."/>
            <person name="Buck C.B."/>
        </authorList>
    </citation>
    <scope>NUCLEOTIDE SEQUENCE</scope>
    <source>
        <strain evidence="3">CtsBB38</strain>
    </source>
</reference>
<feature type="domain" description="SH3b" evidence="2">
    <location>
        <begin position="301"/>
        <end position="363"/>
    </location>
</feature>
<dbReference type="Pfam" id="PF08239">
    <property type="entry name" value="SH3_3"/>
    <property type="match status" value="1"/>
</dbReference>